<feature type="region of interest" description="Disordered" evidence="1">
    <location>
        <begin position="26"/>
        <end position="47"/>
    </location>
</feature>
<dbReference type="EMBL" id="VHSH01000001">
    <property type="protein sequence ID" value="TQV83238.1"/>
    <property type="molecule type" value="Genomic_DNA"/>
</dbReference>
<dbReference type="Pfam" id="PF01656">
    <property type="entry name" value="CbiA"/>
    <property type="match status" value="1"/>
</dbReference>
<evidence type="ECO:0000259" key="2">
    <source>
        <dbReference type="Pfam" id="PF01656"/>
    </source>
</evidence>
<dbReference type="InterPro" id="IPR002586">
    <property type="entry name" value="CobQ/CobB/MinD/ParA_Nub-bd_dom"/>
</dbReference>
<dbReference type="PANTHER" id="PTHR13696">
    <property type="entry name" value="P-LOOP CONTAINING NUCLEOSIDE TRIPHOSPHATE HYDROLASE"/>
    <property type="match status" value="1"/>
</dbReference>
<dbReference type="Gene3D" id="3.40.50.300">
    <property type="entry name" value="P-loop containing nucleotide triphosphate hydrolases"/>
    <property type="match status" value="1"/>
</dbReference>
<evidence type="ECO:0000313" key="3">
    <source>
        <dbReference type="EMBL" id="TQV83238.1"/>
    </source>
</evidence>
<feature type="domain" description="CobQ/CobB/MinD/ParA nucleotide binding" evidence="2">
    <location>
        <begin position="64"/>
        <end position="240"/>
    </location>
</feature>
<sequence length="288" mass="31077">MRISAAGFRDGPGALRSLRELKQAFGCTTDDDPTDEDDDSVPTDKRGRTACAADGGWTVTARIITVANLKGGVGKSNIAVNLACELGGGSRRVALVDADPQGTSTHWMSRGRYPAKIYTIPLEDERGAQRWMTKVLSIESDFVLIDCPAHSRAVTETALGLSRLAIIPLTASGPDLIATTNVLNLIETSRSIRDSNDLSFLLVPSKIDHRTGAGRRIGDVLRHLGDVVGPEVRQRTAFVDAFGERKWIGDFAPKSDARLDIVNLANAVLAKLEEIERFSEDNPAARVS</sequence>
<dbReference type="CDD" id="cd02042">
    <property type="entry name" value="ParAB_family"/>
    <property type="match status" value="1"/>
</dbReference>
<protein>
    <submittedName>
        <fullName evidence="3">ParA family protein</fullName>
    </submittedName>
</protein>
<dbReference type="PANTHER" id="PTHR13696:SF99">
    <property type="entry name" value="COBYRINIC ACID AC-DIAMIDE SYNTHASE"/>
    <property type="match status" value="1"/>
</dbReference>
<evidence type="ECO:0000313" key="4">
    <source>
        <dbReference type="Proteomes" id="UP000315252"/>
    </source>
</evidence>
<dbReference type="Proteomes" id="UP000315252">
    <property type="component" value="Unassembled WGS sequence"/>
</dbReference>
<accession>A0A545U1B1</accession>
<name>A0A545U1B1_9PROT</name>
<dbReference type="OrthoDB" id="9804460at2"/>
<dbReference type="AlphaFoldDB" id="A0A545U1B1"/>
<dbReference type="InterPro" id="IPR027417">
    <property type="entry name" value="P-loop_NTPase"/>
</dbReference>
<dbReference type="InterPro" id="IPR050678">
    <property type="entry name" value="DNA_Partitioning_ATPase"/>
</dbReference>
<organism evidence="3 4">
    <name type="scientific">Denitrobaculum tricleocarpae</name>
    <dbReference type="NCBI Taxonomy" id="2591009"/>
    <lineage>
        <taxon>Bacteria</taxon>
        <taxon>Pseudomonadati</taxon>
        <taxon>Pseudomonadota</taxon>
        <taxon>Alphaproteobacteria</taxon>
        <taxon>Rhodospirillales</taxon>
        <taxon>Rhodospirillaceae</taxon>
        <taxon>Denitrobaculum</taxon>
    </lineage>
</organism>
<reference evidence="3 4" key="1">
    <citation type="submission" date="2019-06" db="EMBL/GenBank/DDBJ databases">
        <title>Whole genome sequence for Rhodospirillaceae sp. R148.</title>
        <authorList>
            <person name="Wang G."/>
        </authorList>
    </citation>
    <scope>NUCLEOTIDE SEQUENCE [LARGE SCALE GENOMIC DNA]</scope>
    <source>
        <strain evidence="3 4">R148</strain>
    </source>
</reference>
<evidence type="ECO:0000256" key="1">
    <source>
        <dbReference type="SAM" id="MobiDB-lite"/>
    </source>
</evidence>
<comment type="caution">
    <text evidence="3">The sequence shown here is derived from an EMBL/GenBank/DDBJ whole genome shotgun (WGS) entry which is preliminary data.</text>
</comment>
<proteinExistence type="predicted"/>
<feature type="compositionally biased region" description="Acidic residues" evidence="1">
    <location>
        <begin position="29"/>
        <end position="41"/>
    </location>
</feature>
<gene>
    <name evidence="3" type="ORF">FKG95_01150</name>
</gene>
<keyword evidence="4" id="KW-1185">Reference proteome</keyword>
<dbReference type="SUPFAM" id="SSF52540">
    <property type="entry name" value="P-loop containing nucleoside triphosphate hydrolases"/>
    <property type="match status" value="1"/>
</dbReference>